<protein>
    <recommendedName>
        <fullName evidence="2">DUF112 domain-containing protein</fullName>
    </recommendedName>
</protein>
<feature type="transmembrane region" description="Helical" evidence="1">
    <location>
        <begin position="465"/>
        <end position="489"/>
    </location>
</feature>
<dbReference type="PANTHER" id="PTHR35342">
    <property type="entry name" value="TRICARBOXYLIC TRANSPORT PROTEIN"/>
    <property type="match status" value="1"/>
</dbReference>
<gene>
    <name evidence="3" type="ORF">SB6408_03509</name>
</gene>
<feature type="transmembrane region" description="Helical" evidence="1">
    <location>
        <begin position="325"/>
        <end position="344"/>
    </location>
</feature>
<dbReference type="Pfam" id="PF01970">
    <property type="entry name" value="TctA"/>
    <property type="match status" value="1"/>
</dbReference>
<reference evidence="3 4" key="1">
    <citation type="submission" date="2019-07" db="EMBL/GenBank/DDBJ databases">
        <authorList>
            <person name="Brisse S."/>
            <person name="Rodrigues C."/>
            <person name="Thorpe H."/>
        </authorList>
    </citation>
    <scope>NUCLEOTIDE SEQUENCE [LARGE SCALE GENOMIC DNA]</scope>
    <source>
        <strain evidence="3">SB6408</strain>
    </source>
</reference>
<evidence type="ECO:0000256" key="1">
    <source>
        <dbReference type="SAM" id="Phobius"/>
    </source>
</evidence>
<feature type="transmembrane region" description="Helical" evidence="1">
    <location>
        <begin position="388"/>
        <end position="408"/>
    </location>
</feature>
<feature type="transmembrane region" description="Helical" evidence="1">
    <location>
        <begin position="172"/>
        <end position="193"/>
    </location>
</feature>
<feature type="domain" description="DUF112" evidence="2">
    <location>
        <begin position="20"/>
        <end position="440"/>
    </location>
</feature>
<feature type="transmembrane region" description="Helical" evidence="1">
    <location>
        <begin position="356"/>
        <end position="382"/>
    </location>
</feature>
<proteinExistence type="predicted"/>
<dbReference type="AlphaFoldDB" id="A0A564I717"/>
<feature type="transmembrane region" description="Helical" evidence="1">
    <location>
        <begin position="205"/>
        <end position="225"/>
    </location>
</feature>
<evidence type="ECO:0000313" key="4">
    <source>
        <dbReference type="Proteomes" id="UP000318370"/>
    </source>
</evidence>
<dbReference type="RefSeq" id="WP_142461999.1">
    <property type="nucleotide sequence ID" value="NZ_CABGHF010000003.1"/>
</dbReference>
<feature type="transmembrane region" description="Helical" evidence="1">
    <location>
        <begin position="46"/>
        <end position="71"/>
    </location>
</feature>
<evidence type="ECO:0000259" key="2">
    <source>
        <dbReference type="Pfam" id="PF01970"/>
    </source>
</evidence>
<feature type="transmembrane region" description="Helical" evidence="1">
    <location>
        <begin position="140"/>
        <end position="160"/>
    </location>
</feature>
<dbReference type="Proteomes" id="UP000318370">
    <property type="component" value="Unassembled WGS sequence"/>
</dbReference>
<feature type="transmembrane region" description="Helical" evidence="1">
    <location>
        <begin position="260"/>
        <end position="282"/>
    </location>
</feature>
<keyword evidence="1" id="KW-0472">Membrane</keyword>
<evidence type="ECO:0000313" key="3">
    <source>
        <dbReference type="EMBL" id="VUS39908.1"/>
    </source>
</evidence>
<keyword evidence="1" id="KW-1133">Transmembrane helix</keyword>
<feature type="transmembrane region" description="Helical" evidence="1">
    <location>
        <begin position="20"/>
        <end position="39"/>
    </location>
</feature>
<feature type="transmembrane region" description="Helical" evidence="1">
    <location>
        <begin position="109"/>
        <end position="134"/>
    </location>
</feature>
<dbReference type="InterPro" id="IPR002823">
    <property type="entry name" value="DUF112_TM"/>
</dbReference>
<sequence length="506" mass="52968">MDIWIYLSQGFAVAMTPGNLMIALIGCFVGTIVGLLPGLGPINGVAILLPLAFALHLPAESALILLATVYIGCEYGGRISSILLNVPGDAAAIMTAIDGYPMAQQGRGGVALSISAVSSFVGSMIAIIGMILFAPLLAQWSLAFGPAEYFALMVFAIACLGSMMAQNPLKSFLAALIGLGLATVGVDANTGVYRFTFDSVHLSDGVQFIVVVIGLFSVSEILLMLESTSGGQKLVRKTGRMLFSAKEAGQCVGATLRSSVVGFFVGILPGAGATIASAITYMTEKKLSGNSDTFGKGDIRGVAAPEAANNASACGSFIPMLTLGVPGSGTTAVMMGALTLYNITPGPAMFTEQPDIVWGLIAALLIANVMLLIMNIPLIGLFTRMLTIPLWFLVPAIAAVSAVGVYAVHSTTFDLLLMVGLGILGYILRKMHFPMSPLILGFVLGEMLEQNLRRALSISNGNMAILWQSGVTKTLLLLAVLVIVVPPLVKYWRKRQLMTKGDLPGS</sequence>
<accession>A0A564I717</accession>
<feature type="transmembrane region" description="Helical" evidence="1">
    <location>
        <begin position="415"/>
        <end position="445"/>
    </location>
</feature>
<dbReference type="EMBL" id="CABGHF010000003">
    <property type="protein sequence ID" value="VUS39908.1"/>
    <property type="molecule type" value="Genomic_DNA"/>
</dbReference>
<organism evidence="3 4">
    <name type="scientific">Klebsiella spallanzanii</name>
    <dbReference type="NCBI Taxonomy" id="2587528"/>
    <lineage>
        <taxon>Bacteria</taxon>
        <taxon>Pseudomonadati</taxon>
        <taxon>Pseudomonadota</taxon>
        <taxon>Gammaproteobacteria</taxon>
        <taxon>Enterobacterales</taxon>
        <taxon>Enterobacteriaceae</taxon>
        <taxon>Klebsiella/Raoultella group</taxon>
        <taxon>Klebsiella</taxon>
    </lineage>
</organism>
<name>A0A564I717_9ENTR</name>
<dbReference type="PANTHER" id="PTHR35342:SF5">
    <property type="entry name" value="TRICARBOXYLIC TRANSPORT PROTEIN"/>
    <property type="match status" value="1"/>
</dbReference>
<keyword evidence="1" id="KW-0812">Transmembrane</keyword>